<keyword evidence="5" id="KW-0456">Lyase</keyword>
<dbReference type="STRING" id="478744.SAMN05444359_10788"/>
<comment type="similarity">
    <text evidence="2">Belongs to the OMP decarboxylase family. Type 2 subfamily.</text>
</comment>
<dbReference type="EMBL" id="FOFB01000007">
    <property type="protein sequence ID" value="SEQ25349.1"/>
    <property type="molecule type" value="Genomic_DNA"/>
</dbReference>
<evidence type="ECO:0000256" key="1">
    <source>
        <dbReference type="ARBA" id="ARBA00004861"/>
    </source>
</evidence>
<keyword evidence="3" id="KW-0210">Decarboxylase</keyword>
<dbReference type="PANTHER" id="PTHR43375:SF1">
    <property type="entry name" value="OROTIDINE 5'-PHOSPHATE DECARBOXYLASE"/>
    <property type="match status" value="1"/>
</dbReference>
<dbReference type="SUPFAM" id="SSF51366">
    <property type="entry name" value="Ribulose-phoshate binding barrel"/>
    <property type="match status" value="1"/>
</dbReference>
<keyword evidence="4" id="KW-0665">Pyrimidine biosynthesis</keyword>
<dbReference type="GO" id="GO:0004590">
    <property type="term" value="F:orotidine-5'-phosphate decarboxylase activity"/>
    <property type="evidence" value="ECO:0007669"/>
    <property type="project" value="UniProtKB-UniRule"/>
</dbReference>
<dbReference type="Gene3D" id="3.20.20.70">
    <property type="entry name" value="Aldolase class I"/>
    <property type="match status" value="1"/>
</dbReference>
<dbReference type="GO" id="GO:0006207">
    <property type="term" value="P:'de novo' pyrimidine nucleobase biosynthetic process"/>
    <property type="evidence" value="ECO:0007669"/>
    <property type="project" value="InterPro"/>
</dbReference>
<evidence type="ECO:0000256" key="6">
    <source>
        <dbReference type="ARBA" id="ARBA00049157"/>
    </source>
</evidence>
<organism evidence="9 10">
    <name type="scientific">Neolewinella agarilytica</name>
    <dbReference type="NCBI Taxonomy" id="478744"/>
    <lineage>
        <taxon>Bacteria</taxon>
        <taxon>Pseudomonadati</taxon>
        <taxon>Bacteroidota</taxon>
        <taxon>Saprospiria</taxon>
        <taxon>Saprospirales</taxon>
        <taxon>Lewinellaceae</taxon>
        <taxon>Neolewinella</taxon>
    </lineage>
</organism>
<dbReference type="AlphaFoldDB" id="A0A1H9EI64"/>
<comment type="pathway">
    <text evidence="1">Pyrimidine metabolism; UMP biosynthesis via de novo pathway; UMP from orotate: step 2/2.</text>
</comment>
<dbReference type="RefSeq" id="WP_090167177.1">
    <property type="nucleotide sequence ID" value="NZ_FOFB01000007.1"/>
</dbReference>
<dbReference type="SMART" id="SM00934">
    <property type="entry name" value="OMPdecase"/>
    <property type="match status" value="1"/>
</dbReference>
<name>A0A1H9EI64_9BACT</name>
<dbReference type="PANTHER" id="PTHR43375">
    <property type="entry name" value="OROTIDINE 5'-PHOSPHATE DECARBOXYLASE"/>
    <property type="match status" value="1"/>
</dbReference>
<dbReference type="InterPro" id="IPR011060">
    <property type="entry name" value="RibuloseP-bd_barrel"/>
</dbReference>
<gene>
    <name evidence="9" type="ORF">SAMN05444359_10788</name>
</gene>
<proteinExistence type="inferred from homology"/>
<dbReference type="Pfam" id="PF00215">
    <property type="entry name" value="OMPdecase"/>
    <property type="match status" value="1"/>
</dbReference>
<evidence type="ECO:0000256" key="4">
    <source>
        <dbReference type="ARBA" id="ARBA00022975"/>
    </source>
</evidence>
<dbReference type="UniPathway" id="UPA00070">
    <property type="reaction ID" value="UER00120"/>
</dbReference>
<dbReference type="InterPro" id="IPR011995">
    <property type="entry name" value="OMPdecase_type-2"/>
</dbReference>
<evidence type="ECO:0000259" key="8">
    <source>
        <dbReference type="SMART" id="SM00934"/>
    </source>
</evidence>
<sequence length="269" mass="29082">MTRAELFAQIQEKQSFLCVGLDADPKKMPPHLKGDVLAFNKAIIDATRDLCVAYKPNTAFYEALGLDGMRVLKDTIAYIGEDHFVIADAKRGDIGNTSRYYASFAFNTLGANAITVAPYMGADSVEPFLEYEGKWTILLALTSNKGSQDFQHASQDGGVPLYAKVMTRATDWGSADQLMFVCGATKAEKFAELRALTPDHFFLVPGIGAQGGDLEGVCKNGMNDHCGLLVNSSRGILYAGQDEDFAAASRAAALSLQTQMAKALKNYLP</sequence>
<dbReference type="InterPro" id="IPR001754">
    <property type="entry name" value="OMPdeCOase_dom"/>
</dbReference>
<evidence type="ECO:0000256" key="3">
    <source>
        <dbReference type="ARBA" id="ARBA00022793"/>
    </source>
</evidence>
<dbReference type="NCBIfam" id="TIGR02127">
    <property type="entry name" value="pyrF_sub2"/>
    <property type="match status" value="1"/>
</dbReference>
<dbReference type="OrthoDB" id="9808470at2"/>
<evidence type="ECO:0000313" key="9">
    <source>
        <dbReference type="EMBL" id="SEQ25349.1"/>
    </source>
</evidence>
<dbReference type="InterPro" id="IPR013785">
    <property type="entry name" value="Aldolase_TIM"/>
</dbReference>
<feature type="domain" description="Orotidine 5'-phosphate decarboxylase" evidence="8">
    <location>
        <begin position="16"/>
        <end position="249"/>
    </location>
</feature>
<evidence type="ECO:0000256" key="2">
    <source>
        <dbReference type="ARBA" id="ARBA00008847"/>
    </source>
</evidence>
<dbReference type="CDD" id="cd04725">
    <property type="entry name" value="OMP_decarboxylase_like"/>
    <property type="match status" value="1"/>
</dbReference>
<accession>A0A1H9EI64</accession>
<evidence type="ECO:0000313" key="10">
    <source>
        <dbReference type="Proteomes" id="UP000199021"/>
    </source>
</evidence>
<dbReference type="InParanoid" id="A0A1H9EI64"/>
<evidence type="ECO:0000256" key="5">
    <source>
        <dbReference type="ARBA" id="ARBA00023239"/>
    </source>
</evidence>
<evidence type="ECO:0000256" key="7">
    <source>
        <dbReference type="NCBIfam" id="TIGR02127"/>
    </source>
</evidence>
<dbReference type="GO" id="GO:0044205">
    <property type="term" value="P:'de novo' UMP biosynthetic process"/>
    <property type="evidence" value="ECO:0007669"/>
    <property type="project" value="UniProtKB-UniPathway"/>
</dbReference>
<keyword evidence="10" id="KW-1185">Reference proteome</keyword>
<comment type="catalytic activity">
    <reaction evidence="6">
        <text>orotidine 5'-phosphate + H(+) = UMP + CO2</text>
        <dbReference type="Rhea" id="RHEA:11596"/>
        <dbReference type="ChEBI" id="CHEBI:15378"/>
        <dbReference type="ChEBI" id="CHEBI:16526"/>
        <dbReference type="ChEBI" id="CHEBI:57538"/>
        <dbReference type="ChEBI" id="CHEBI:57865"/>
        <dbReference type="EC" id="4.1.1.23"/>
    </reaction>
</comment>
<dbReference type="EC" id="4.1.1.23" evidence="7"/>
<dbReference type="Proteomes" id="UP000199021">
    <property type="component" value="Unassembled WGS sequence"/>
</dbReference>
<protein>
    <recommendedName>
        <fullName evidence="7">Orotidine-5'-phosphate decarboxylase</fullName>
        <ecNumber evidence="7">4.1.1.23</ecNumber>
    </recommendedName>
</protein>
<reference evidence="10" key="1">
    <citation type="submission" date="2016-10" db="EMBL/GenBank/DDBJ databases">
        <authorList>
            <person name="Varghese N."/>
            <person name="Submissions S."/>
        </authorList>
    </citation>
    <scope>NUCLEOTIDE SEQUENCE [LARGE SCALE GENOMIC DNA]</scope>
    <source>
        <strain evidence="10">DSM 24740</strain>
    </source>
</reference>